<evidence type="ECO:0008006" key="3">
    <source>
        <dbReference type="Google" id="ProtNLM"/>
    </source>
</evidence>
<name>A0A1W9HRF9_9HYPH</name>
<dbReference type="PANTHER" id="PTHR41913">
    <property type="entry name" value="DUF1684 DOMAIN-CONTAINING PROTEIN"/>
    <property type="match status" value="1"/>
</dbReference>
<reference evidence="1 2" key="1">
    <citation type="journal article" date="2017" name="Water Res.">
        <title>Comammox in drinking water systems.</title>
        <authorList>
            <person name="Wang Y."/>
            <person name="Ma L."/>
            <person name="Mao Y."/>
            <person name="Jiang X."/>
            <person name="Xia Y."/>
            <person name="Yu K."/>
            <person name="Li B."/>
            <person name="Zhang T."/>
        </authorList>
    </citation>
    <scope>NUCLEOTIDE SEQUENCE [LARGE SCALE GENOMIC DNA]</scope>
    <source>
        <strain evidence="1">SG_bin8</strain>
    </source>
</reference>
<evidence type="ECO:0000313" key="1">
    <source>
        <dbReference type="EMBL" id="OQW50045.1"/>
    </source>
</evidence>
<dbReference type="STRING" id="1827387.A4S15_01035"/>
<dbReference type="PANTHER" id="PTHR41913:SF1">
    <property type="entry name" value="DUF1684 DOMAIN-CONTAINING PROTEIN"/>
    <property type="match status" value="1"/>
</dbReference>
<dbReference type="InterPro" id="IPR012467">
    <property type="entry name" value="DUF1684"/>
</dbReference>
<evidence type="ECO:0000313" key="2">
    <source>
        <dbReference type="Proteomes" id="UP000192872"/>
    </source>
</evidence>
<comment type="caution">
    <text evidence="1">The sequence shown here is derived from an EMBL/GenBank/DDBJ whole genome shotgun (WGS) entry which is preliminary data.</text>
</comment>
<proteinExistence type="predicted"/>
<dbReference type="AlphaFoldDB" id="A0A1W9HRF9"/>
<organism evidence="1 2">
    <name type="scientific">Candidatus Raskinella chloraquaticus</name>
    <dbReference type="NCBI Taxonomy" id="1951219"/>
    <lineage>
        <taxon>Bacteria</taxon>
        <taxon>Pseudomonadati</taxon>
        <taxon>Pseudomonadota</taxon>
        <taxon>Alphaproteobacteria</taxon>
        <taxon>Hyphomicrobiales</taxon>
        <taxon>Phreatobacteraceae</taxon>
        <taxon>Candidatus Raskinella</taxon>
    </lineage>
</organism>
<accession>A0A1W9HRF9</accession>
<protein>
    <recommendedName>
        <fullName evidence="3">DUF1684 domain-containing protein</fullName>
    </recommendedName>
</protein>
<sequence length="218" mass="23947">MAGTAQEALRDQFVTLWEWRRRVAGLYADVRAHEHPAQAWSGWQHERAELFRNHPQSPLSESGVLPSYFAYDPSLRFEADLTAAPADAAPHSLPAGKDGSVALIPFAITGNLAARLGRELTLYWIEGYGGGVFLPFLDRTSGSSTYDGGRYLLDTIKGADLGHSKDGKVILDFNFAYNPSCAYSDVWVCPLAPLVNRLPVAIEAGEMTPQFLPRPLRS</sequence>
<dbReference type="Pfam" id="PF07920">
    <property type="entry name" value="DUF1684"/>
    <property type="match status" value="1"/>
</dbReference>
<dbReference type="Proteomes" id="UP000192872">
    <property type="component" value="Unassembled WGS sequence"/>
</dbReference>
<dbReference type="EMBL" id="LWDL01000027">
    <property type="protein sequence ID" value="OQW50045.1"/>
    <property type="molecule type" value="Genomic_DNA"/>
</dbReference>
<gene>
    <name evidence="1" type="ORF">A4S15_01035</name>
</gene>